<comment type="caution">
    <text evidence="1">The sequence shown here is derived from an EMBL/GenBank/DDBJ whole genome shotgun (WGS) entry which is preliminary data.</text>
</comment>
<sequence length="81" mass="9317">MSDGGDQRERRPYEDLLHEVVQNQGRWTRERWRRTHVNKRWPQAAGGRRTLDPVALIARVGVLTPVSRPNSRPGSCTIMAI</sequence>
<proteinExistence type="predicted"/>
<reference evidence="1" key="1">
    <citation type="journal article" date="2023" name="Front. Mar. Sci.">
        <title>A new Merluccius polli reference genome to investigate the effects of global change in West African waters.</title>
        <authorList>
            <person name="Mateo J.L."/>
            <person name="Blanco-Fernandez C."/>
            <person name="Garcia-Vazquez E."/>
            <person name="Machado-Schiaffino G."/>
        </authorList>
    </citation>
    <scope>NUCLEOTIDE SEQUENCE</scope>
    <source>
        <strain evidence="1">C29</strain>
        <tissue evidence="1">Fin</tissue>
    </source>
</reference>
<name>A0AA47MXU0_MERPO</name>
<dbReference type="Proteomes" id="UP001174136">
    <property type="component" value="Unassembled WGS sequence"/>
</dbReference>
<dbReference type="AlphaFoldDB" id="A0AA47MXU0"/>
<accession>A0AA47MXU0</accession>
<dbReference type="EMBL" id="JAOPHQ010002014">
    <property type="protein sequence ID" value="KAK0148514.1"/>
    <property type="molecule type" value="Genomic_DNA"/>
</dbReference>
<gene>
    <name evidence="1" type="ORF">N1851_011145</name>
</gene>
<evidence type="ECO:0000313" key="1">
    <source>
        <dbReference type="EMBL" id="KAK0148514.1"/>
    </source>
</evidence>
<keyword evidence="2" id="KW-1185">Reference proteome</keyword>
<protein>
    <submittedName>
        <fullName evidence="1">Uncharacterized protein</fullName>
    </submittedName>
</protein>
<organism evidence="1 2">
    <name type="scientific">Merluccius polli</name>
    <name type="common">Benguela hake</name>
    <name type="synonym">Merluccius cadenati</name>
    <dbReference type="NCBI Taxonomy" id="89951"/>
    <lineage>
        <taxon>Eukaryota</taxon>
        <taxon>Metazoa</taxon>
        <taxon>Chordata</taxon>
        <taxon>Craniata</taxon>
        <taxon>Vertebrata</taxon>
        <taxon>Euteleostomi</taxon>
        <taxon>Actinopterygii</taxon>
        <taxon>Neopterygii</taxon>
        <taxon>Teleostei</taxon>
        <taxon>Neoteleostei</taxon>
        <taxon>Acanthomorphata</taxon>
        <taxon>Zeiogadaria</taxon>
        <taxon>Gadariae</taxon>
        <taxon>Gadiformes</taxon>
        <taxon>Gadoidei</taxon>
        <taxon>Merlucciidae</taxon>
        <taxon>Merluccius</taxon>
    </lineage>
</organism>
<evidence type="ECO:0000313" key="2">
    <source>
        <dbReference type="Proteomes" id="UP001174136"/>
    </source>
</evidence>